<protein>
    <recommendedName>
        <fullName evidence="3">Nucleotidyltransferase domain-containing protein</fullName>
    </recommendedName>
</protein>
<dbReference type="AlphaFoldDB" id="A0AAW7NDI1"/>
<dbReference type="Proteomes" id="UP001175137">
    <property type="component" value="Unassembled WGS sequence"/>
</dbReference>
<reference evidence="1" key="1">
    <citation type="submission" date="2023-07" db="EMBL/GenBank/DDBJ databases">
        <title>Complete genome sequence of Bacillus cereus SRCM126073 isolated from soil.</title>
        <authorList>
            <person name="Yang H.-G."/>
            <person name="Ryu M.-S."/>
            <person name="Ha G.-S."/>
            <person name="Yang H.-J."/>
            <person name="Jeong D.-Y."/>
        </authorList>
    </citation>
    <scope>NUCLEOTIDE SEQUENCE</scope>
    <source>
        <strain evidence="1">SRCM126073</strain>
    </source>
</reference>
<accession>A0AAW7NDI1</accession>
<gene>
    <name evidence="1" type="ORF">QYM23_09005</name>
</gene>
<comment type="caution">
    <text evidence="1">The sequence shown here is derived from an EMBL/GenBank/DDBJ whole genome shotgun (WGS) entry which is preliminary data.</text>
</comment>
<organism evidence="1 2">
    <name type="scientific">Bacillus cereus</name>
    <dbReference type="NCBI Taxonomy" id="1396"/>
    <lineage>
        <taxon>Bacteria</taxon>
        <taxon>Bacillati</taxon>
        <taxon>Bacillota</taxon>
        <taxon>Bacilli</taxon>
        <taxon>Bacillales</taxon>
        <taxon>Bacillaceae</taxon>
        <taxon>Bacillus</taxon>
        <taxon>Bacillus cereus group</taxon>
    </lineage>
</organism>
<evidence type="ECO:0000313" key="1">
    <source>
        <dbReference type="EMBL" id="MDN4872994.1"/>
    </source>
</evidence>
<proteinExistence type="predicted"/>
<sequence>MSKEINNTKISEELINQISNVYIKHTSSYFKGLILHGSAHKGGAIAKSSDIDFRLYLDDEIFNNNGTLPLGMYLKINEDLSLINIKPFSYIQCDAIPISKLQDDIGLVQGSYRLISGNIPIKEASNLELKNEAENQLSNLETVPGCFSSLLDCGGDRIERLIRLLSTQVWPILFHTATLENGDGNFIWKLPKNEMFKYLPNQIINLAETFFTMLYDYHNNEDTKINVYDLSHLGYKIFSSAKDWYDKEYNKQ</sequence>
<evidence type="ECO:0000313" key="2">
    <source>
        <dbReference type="Proteomes" id="UP001175137"/>
    </source>
</evidence>
<name>A0AAW7NDI1_BACCE</name>
<evidence type="ECO:0008006" key="3">
    <source>
        <dbReference type="Google" id="ProtNLM"/>
    </source>
</evidence>
<dbReference type="RefSeq" id="WP_153599097.1">
    <property type="nucleotide sequence ID" value="NZ_CP125992.1"/>
</dbReference>
<dbReference type="EMBL" id="JAUIQW010000001">
    <property type="protein sequence ID" value="MDN4872994.1"/>
    <property type="molecule type" value="Genomic_DNA"/>
</dbReference>